<feature type="region of interest" description="Disordered" evidence="1">
    <location>
        <begin position="46"/>
        <end position="94"/>
    </location>
</feature>
<evidence type="ECO:0000313" key="3">
    <source>
        <dbReference type="Proteomes" id="UP000694416"/>
    </source>
</evidence>
<reference evidence="2" key="1">
    <citation type="submission" date="2025-08" db="UniProtKB">
        <authorList>
            <consortium name="Ensembl"/>
        </authorList>
    </citation>
    <scope>IDENTIFICATION</scope>
</reference>
<feature type="compositionally biased region" description="Low complexity" evidence="1">
    <location>
        <begin position="73"/>
        <end position="94"/>
    </location>
</feature>
<reference evidence="2" key="2">
    <citation type="submission" date="2025-09" db="UniProtKB">
        <authorList>
            <consortium name="Ensembl"/>
        </authorList>
    </citation>
    <scope>IDENTIFICATION</scope>
</reference>
<dbReference type="AlphaFoldDB" id="A0A8C9I3J2"/>
<protein>
    <submittedName>
        <fullName evidence="2">Uncharacterized protein</fullName>
    </submittedName>
</protein>
<name>A0A8C9I3J2_9PRIM</name>
<sequence length="94" mass="9322">RRRGRAGWVAPGWAGGAPSASRTSGLRALLGLRLLVAGSRLLQSKARPAPAAWDPAGGDHSGELGWPLGLSGHGEPSGEVPEPGGSPGCGPIAV</sequence>
<evidence type="ECO:0000313" key="2">
    <source>
        <dbReference type="Ensembl" id="ENSPTEP00000028601.1"/>
    </source>
</evidence>
<keyword evidence="3" id="KW-1185">Reference proteome</keyword>
<organism evidence="2 3">
    <name type="scientific">Piliocolobus tephrosceles</name>
    <name type="common">Ugandan red Colobus</name>
    <dbReference type="NCBI Taxonomy" id="591936"/>
    <lineage>
        <taxon>Eukaryota</taxon>
        <taxon>Metazoa</taxon>
        <taxon>Chordata</taxon>
        <taxon>Craniata</taxon>
        <taxon>Vertebrata</taxon>
        <taxon>Euteleostomi</taxon>
        <taxon>Mammalia</taxon>
        <taxon>Eutheria</taxon>
        <taxon>Euarchontoglires</taxon>
        <taxon>Primates</taxon>
        <taxon>Haplorrhini</taxon>
        <taxon>Catarrhini</taxon>
        <taxon>Cercopithecidae</taxon>
        <taxon>Colobinae</taxon>
        <taxon>Piliocolobus</taxon>
    </lineage>
</organism>
<accession>A0A8C9I3J2</accession>
<dbReference type="Proteomes" id="UP000694416">
    <property type="component" value="Unplaced"/>
</dbReference>
<feature type="compositionally biased region" description="Low complexity" evidence="1">
    <location>
        <begin position="46"/>
        <end position="56"/>
    </location>
</feature>
<proteinExistence type="predicted"/>
<feature type="region of interest" description="Disordered" evidence="1">
    <location>
        <begin position="1"/>
        <end position="22"/>
    </location>
</feature>
<dbReference type="Ensembl" id="ENSPTET00000039889.1">
    <property type="protein sequence ID" value="ENSPTEP00000028601.1"/>
    <property type="gene ID" value="ENSPTEG00000028208.1"/>
</dbReference>
<evidence type="ECO:0000256" key="1">
    <source>
        <dbReference type="SAM" id="MobiDB-lite"/>
    </source>
</evidence>